<evidence type="ECO:0000256" key="15">
    <source>
        <dbReference type="SAM" id="SignalP"/>
    </source>
</evidence>
<keyword evidence="9" id="KW-0256">Endoplasmic reticulum</keyword>
<keyword evidence="12" id="KW-0472">Membrane</keyword>
<feature type="chain" id="PRO_5033316951" description="Translocon-associated protein subunit delta" evidence="15">
    <location>
        <begin position="17"/>
        <end position="167"/>
    </location>
</feature>
<keyword evidence="10" id="KW-0832">Ubl conjugation</keyword>
<evidence type="ECO:0000313" key="17">
    <source>
        <dbReference type="EMBL" id="LAC19809.1"/>
    </source>
</evidence>
<dbReference type="AlphaFoldDB" id="A0A2P2HXF6"/>
<accession>A0A2P2HXF6</accession>
<dbReference type="EMBL" id="IACT01000391">
    <property type="protein sequence ID" value="LAC19809.1"/>
    <property type="molecule type" value="mRNA"/>
</dbReference>
<keyword evidence="8 15" id="KW-0732">Signal</keyword>
<evidence type="ECO:0000256" key="12">
    <source>
        <dbReference type="ARBA" id="ARBA00023136"/>
    </source>
</evidence>
<reference evidence="16" key="2">
    <citation type="journal article" date="2018" name="Biosci. Biotechnol. Biochem.">
        <title>Polysaccharide hydrolase of the hadal zone amphipods Hirondellea gigas.</title>
        <authorList>
            <person name="Kobayashi H."/>
            <person name="Nagahama T."/>
            <person name="Arai W."/>
            <person name="Sasagawa Y."/>
            <person name="Umeda M."/>
            <person name="Hayashi T."/>
            <person name="Nikaido I."/>
            <person name="Watanabe H."/>
            <person name="Oguri K."/>
            <person name="Kitazato H."/>
            <person name="Fujioka K."/>
            <person name="Kido Y."/>
            <person name="Takami H."/>
        </authorList>
    </citation>
    <scope>NUCLEOTIDE SEQUENCE</scope>
    <source>
        <tissue evidence="16">Whole body</tissue>
    </source>
</reference>
<evidence type="ECO:0000256" key="4">
    <source>
        <dbReference type="ARBA" id="ARBA00011819"/>
    </source>
</evidence>
<dbReference type="Pfam" id="PF05404">
    <property type="entry name" value="TRAP-delta"/>
    <property type="match status" value="1"/>
</dbReference>
<comment type="subunit">
    <text evidence="4">Heterotetramer of TRAP-alpha, TRAP-beta, TRAP-delta and TRAP-gamma.</text>
</comment>
<dbReference type="GO" id="GO:0005789">
    <property type="term" value="C:endoplasmic reticulum membrane"/>
    <property type="evidence" value="ECO:0007669"/>
    <property type="project" value="UniProtKB-SubCell"/>
</dbReference>
<evidence type="ECO:0000256" key="14">
    <source>
        <dbReference type="ARBA" id="ARBA00031791"/>
    </source>
</evidence>
<organism evidence="16">
    <name type="scientific">Hirondellea gigas</name>
    <dbReference type="NCBI Taxonomy" id="1518452"/>
    <lineage>
        <taxon>Eukaryota</taxon>
        <taxon>Metazoa</taxon>
        <taxon>Ecdysozoa</taxon>
        <taxon>Arthropoda</taxon>
        <taxon>Crustacea</taxon>
        <taxon>Multicrustacea</taxon>
        <taxon>Malacostraca</taxon>
        <taxon>Eumalacostraca</taxon>
        <taxon>Peracarida</taxon>
        <taxon>Amphipoda</taxon>
        <taxon>Amphilochidea</taxon>
        <taxon>Lysianassida</taxon>
        <taxon>Lysianassidira</taxon>
        <taxon>Lysianassoidea</taxon>
        <taxon>Lysianassidae</taxon>
        <taxon>Hirondellea</taxon>
    </lineage>
</organism>
<dbReference type="EMBL" id="IACF01000509">
    <property type="protein sequence ID" value="LAB66276.1"/>
    <property type="molecule type" value="mRNA"/>
</dbReference>
<comment type="similarity">
    <text evidence="3">Belongs to the TRAP-delta family.</text>
</comment>
<evidence type="ECO:0000256" key="9">
    <source>
        <dbReference type="ARBA" id="ARBA00022824"/>
    </source>
</evidence>
<dbReference type="InterPro" id="IPR008855">
    <property type="entry name" value="TRAP-delta"/>
</dbReference>
<reference evidence="17" key="1">
    <citation type="submission" date="2017-11" db="EMBL/GenBank/DDBJ databases">
        <title>The sensing device of the deep-sea amphipod.</title>
        <authorList>
            <person name="Kobayashi H."/>
            <person name="Nagahama T."/>
            <person name="Arai W."/>
            <person name="Sasagawa Y."/>
            <person name="Umeda M."/>
            <person name="Hayashi T."/>
            <person name="Nikaido I."/>
            <person name="Watanabe H."/>
            <person name="Oguri K."/>
            <person name="Kitazato H."/>
            <person name="Fujioka K."/>
            <person name="Kido Y."/>
            <person name="Takami H."/>
        </authorList>
    </citation>
    <scope>NUCLEOTIDE SEQUENCE</scope>
    <source>
        <tissue evidence="17">Whole body</tissue>
    </source>
</reference>
<comment type="subcellular location">
    <subcellularLocation>
        <location evidence="2">Endoplasmic reticulum membrane</location>
        <topology evidence="2">Single-pass type I membrane protein</topology>
    </subcellularLocation>
</comment>
<evidence type="ECO:0000256" key="2">
    <source>
        <dbReference type="ARBA" id="ARBA00004115"/>
    </source>
</evidence>
<keyword evidence="6" id="KW-1017">Isopeptide bond</keyword>
<evidence type="ECO:0000256" key="10">
    <source>
        <dbReference type="ARBA" id="ARBA00022843"/>
    </source>
</evidence>
<proteinExistence type="evidence at transcript level"/>
<evidence type="ECO:0000256" key="11">
    <source>
        <dbReference type="ARBA" id="ARBA00022989"/>
    </source>
</evidence>
<keyword evidence="7" id="KW-0812">Transmembrane</keyword>
<evidence type="ECO:0000256" key="3">
    <source>
        <dbReference type="ARBA" id="ARBA00009294"/>
    </source>
</evidence>
<evidence type="ECO:0000256" key="8">
    <source>
        <dbReference type="ARBA" id="ARBA00022729"/>
    </source>
</evidence>
<sequence length="167" mass="18076">MKTFIFFALFLASAYGSSVCENAVVDATGFTTQDATIVSKIAYISDFTLTCSNGAKDISLYAETGNGIAGVARTVDGSRYQVSWLMDTVSAPSGVQTIKLYDEQGYSALRKAQRSEESTEGVEPIATISMYHPGAYHGPWIQSETVAVLASIGIFYYAFTQKNIIME</sequence>
<evidence type="ECO:0000256" key="6">
    <source>
        <dbReference type="ARBA" id="ARBA00022499"/>
    </source>
</evidence>
<keyword evidence="11" id="KW-1133">Transmembrane helix</keyword>
<name>A0A2P2HXF6_9CRUS</name>
<dbReference type="PANTHER" id="PTHR12731">
    <property type="entry name" value="TRANSLOCON-ASSOCIATED PROTEIN, DELTA SUBUNIT"/>
    <property type="match status" value="1"/>
</dbReference>
<dbReference type="PANTHER" id="PTHR12731:SF1">
    <property type="entry name" value="TRANSLOCON-ASSOCIATED PROTEIN SUBUNIT DELTA"/>
    <property type="match status" value="1"/>
</dbReference>
<evidence type="ECO:0000256" key="5">
    <source>
        <dbReference type="ARBA" id="ARBA00014387"/>
    </source>
</evidence>
<feature type="signal peptide" evidence="15">
    <location>
        <begin position="1"/>
        <end position="16"/>
    </location>
</feature>
<keyword evidence="13" id="KW-1015">Disulfide bond</keyword>
<protein>
    <recommendedName>
        <fullName evidence="5">Translocon-associated protein subunit delta</fullName>
    </recommendedName>
    <alternativeName>
        <fullName evidence="14">Signal sequence receptor subunit delta</fullName>
    </alternativeName>
</protein>
<evidence type="ECO:0000256" key="1">
    <source>
        <dbReference type="ARBA" id="ARBA00002838"/>
    </source>
</evidence>
<evidence type="ECO:0000256" key="13">
    <source>
        <dbReference type="ARBA" id="ARBA00023157"/>
    </source>
</evidence>
<comment type="function">
    <text evidence="1">TRAP proteins are part of a complex whose function is to bind calcium to the ER membrane and thereby regulate the retention of ER resident proteins.</text>
</comment>
<evidence type="ECO:0000256" key="7">
    <source>
        <dbReference type="ARBA" id="ARBA00022692"/>
    </source>
</evidence>
<evidence type="ECO:0000313" key="16">
    <source>
        <dbReference type="EMBL" id="LAB66276.1"/>
    </source>
</evidence>